<keyword evidence="2" id="KW-0449">Lipoprotein</keyword>
<comment type="caution">
    <text evidence="4">The sequence shown here is derived from an EMBL/GenBank/DDBJ whole genome shotgun (WGS) entry which is preliminary data.</text>
</comment>
<keyword evidence="2" id="KW-0564">Palmitate</keyword>
<keyword evidence="2" id="KW-0732">Signal</keyword>
<evidence type="ECO:0000313" key="4">
    <source>
        <dbReference type="EMBL" id="MDP4538343.1"/>
    </source>
</evidence>
<reference evidence="4 5" key="1">
    <citation type="submission" date="2023-08" db="EMBL/GenBank/DDBJ databases">
        <title>genomic of DY56.</title>
        <authorList>
            <person name="Wang Y."/>
        </authorList>
    </citation>
    <scope>NUCLEOTIDE SEQUENCE [LARGE SCALE GENOMIC DNA]</scope>
    <source>
        <strain evidence="4 5">DY56-A-20</strain>
    </source>
</reference>
<dbReference type="PANTHER" id="PTHR30203">
    <property type="entry name" value="OUTER MEMBRANE CATION EFFLUX PROTEIN"/>
    <property type="match status" value="1"/>
</dbReference>
<dbReference type="InterPro" id="IPR003423">
    <property type="entry name" value="OMP_efflux"/>
</dbReference>
<keyword evidence="5" id="KW-1185">Reference proteome</keyword>
<feature type="signal peptide" evidence="2">
    <location>
        <begin position="1"/>
        <end position="21"/>
    </location>
</feature>
<evidence type="ECO:0000256" key="1">
    <source>
        <dbReference type="ARBA" id="ARBA00007613"/>
    </source>
</evidence>
<dbReference type="SUPFAM" id="SSF56954">
    <property type="entry name" value="Outer membrane efflux proteins (OEP)"/>
    <property type="match status" value="1"/>
</dbReference>
<dbReference type="PANTHER" id="PTHR30203:SF33">
    <property type="entry name" value="BLR4455 PROTEIN"/>
    <property type="match status" value="1"/>
</dbReference>
<accession>A0ABT9H542</accession>
<protein>
    <submittedName>
        <fullName evidence="4">Efflux transporter outer membrane subunit</fullName>
    </submittedName>
</protein>
<keyword evidence="2" id="KW-1134">Transmembrane beta strand</keyword>
<keyword evidence="3" id="KW-0175">Coiled coil</keyword>
<keyword evidence="2" id="KW-0812">Transmembrane</keyword>
<name>A0ABT9H542_9SPHN</name>
<dbReference type="Gene3D" id="2.20.200.10">
    <property type="entry name" value="Outer membrane efflux proteins (OEP)"/>
    <property type="match status" value="1"/>
</dbReference>
<organism evidence="4 5">
    <name type="scientific">Qipengyuania benthica</name>
    <dbReference type="NCBI Taxonomy" id="3067651"/>
    <lineage>
        <taxon>Bacteria</taxon>
        <taxon>Pseudomonadati</taxon>
        <taxon>Pseudomonadota</taxon>
        <taxon>Alphaproteobacteria</taxon>
        <taxon>Sphingomonadales</taxon>
        <taxon>Erythrobacteraceae</taxon>
        <taxon>Qipengyuania</taxon>
    </lineage>
</organism>
<dbReference type="RefSeq" id="WP_305928484.1">
    <property type="nucleotide sequence ID" value="NZ_JAVAIL010000001.1"/>
</dbReference>
<feature type="coiled-coil region" evidence="3">
    <location>
        <begin position="385"/>
        <end position="412"/>
    </location>
</feature>
<evidence type="ECO:0000313" key="5">
    <source>
        <dbReference type="Proteomes" id="UP001235664"/>
    </source>
</evidence>
<comment type="subcellular location">
    <subcellularLocation>
        <location evidence="2">Cell membrane</location>
        <topology evidence="2">Lipid-anchor</topology>
    </subcellularLocation>
</comment>
<dbReference type="EMBL" id="JAVAIL010000001">
    <property type="protein sequence ID" value="MDP4538343.1"/>
    <property type="molecule type" value="Genomic_DNA"/>
</dbReference>
<sequence>MNARLLVLASALALGACVAGPAPEMDTSLPALPERFAFAPDAATGESLAALLPSEDPAFRGLTALALTNAPTLAEAVARIEIARAGVARTGAERLPSIGGDASVTGVRSNPDQFGGPLPPGAAVDSERLRYGANVTASWDMDLFGRLRAREQAAQARLDAAGFAAAAVRNALLAEIAAATIDWRTLAARQTALEQDLAAAEELMRLAGVRERAGIAPGFDRVRAEGAAAASRSRIAALASERARIVGRLVALTGQPGQRVVEVLASSAAEPGEPAPPVALPSRLLINRPDVLAAAATLAAEDAELAAAAARRFPQLTLSATLGLLSFDLGDLFDEDAVVGSAGGSLLAPLLDFGRIQADIDAAAAGKRLAFASYRDAVFTALGDAEAAYGLIAAADRELAAAQQERVSVDRAARLAETRFRAGLSDFLTVLEARRTADASGERAAAAQGRALRARVLLWQALGGTSPVAAEEPQPAFPRTEAR</sequence>
<keyword evidence="2" id="KW-0472">Membrane</keyword>
<dbReference type="NCBIfam" id="TIGR01845">
    <property type="entry name" value="outer_NodT"/>
    <property type="match status" value="1"/>
</dbReference>
<dbReference type="InterPro" id="IPR010131">
    <property type="entry name" value="MdtP/NodT-like"/>
</dbReference>
<evidence type="ECO:0000256" key="3">
    <source>
        <dbReference type="SAM" id="Coils"/>
    </source>
</evidence>
<feature type="chain" id="PRO_5044958720" evidence="2">
    <location>
        <begin position="22"/>
        <end position="483"/>
    </location>
</feature>
<dbReference type="Gene3D" id="1.20.1600.10">
    <property type="entry name" value="Outer membrane efflux proteins (OEP)"/>
    <property type="match status" value="1"/>
</dbReference>
<dbReference type="Proteomes" id="UP001235664">
    <property type="component" value="Unassembled WGS sequence"/>
</dbReference>
<dbReference type="PROSITE" id="PS51257">
    <property type="entry name" value="PROKAR_LIPOPROTEIN"/>
    <property type="match status" value="1"/>
</dbReference>
<comment type="similarity">
    <text evidence="1 2">Belongs to the outer membrane factor (OMF) (TC 1.B.17) family.</text>
</comment>
<gene>
    <name evidence="4" type="ORF">Q9K01_01705</name>
</gene>
<evidence type="ECO:0000256" key="2">
    <source>
        <dbReference type="RuleBase" id="RU362097"/>
    </source>
</evidence>
<proteinExistence type="inferred from homology"/>
<dbReference type="Pfam" id="PF02321">
    <property type="entry name" value="OEP"/>
    <property type="match status" value="2"/>
</dbReference>